<evidence type="ECO:0000313" key="14">
    <source>
        <dbReference type="EMBL" id="MBL0386549.1"/>
    </source>
</evidence>
<organism evidence="14 15">
    <name type="scientific">Tumebacillus amylolyticus</name>
    <dbReference type="NCBI Taxonomy" id="2801339"/>
    <lineage>
        <taxon>Bacteria</taxon>
        <taxon>Bacillati</taxon>
        <taxon>Bacillota</taxon>
        <taxon>Bacilli</taxon>
        <taxon>Bacillales</taxon>
        <taxon>Alicyclobacillaceae</taxon>
        <taxon>Tumebacillus</taxon>
    </lineage>
</organism>
<comment type="caution">
    <text evidence="14">The sequence shown here is derived from an EMBL/GenBank/DDBJ whole genome shotgun (WGS) entry which is preliminary data.</text>
</comment>
<dbReference type="PANTHER" id="PTHR10027:SF10">
    <property type="entry name" value="SLOWPOKE 2, ISOFORM D"/>
    <property type="match status" value="1"/>
</dbReference>
<dbReference type="InterPro" id="IPR013099">
    <property type="entry name" value="K_chnl_dom"/>
</dbReference>
<gene>
    <name evidence="14" type="ORF">JJB07_07795</name>
</gene>
<feature type="transmembrane region" description="Helical" evidence="12">
    <location>
        <begin position="18"/>
        <end position="37"/>
    </location>
</feature>
<dbReference type="InterPro" id="IPR047871">
    <property type="entry name" value="K_chnl_Slo-like"/>
</dbReference>
<dbReference type="InterPro" id="IPR003148">
    <property type="entry name" value="RCK_N"/>
</dbReference>
<protein>
    <submittedName>
        <fullName evidence="14">NAD-binding protein</fullName>
    </submittedName>
</protein>
<name>A0ABS1J8H0_9BACL</name>
<feature type="transmembrane region" description="Helical" evidence="12">
    <location>
        <begin position="76"/>
        <end position="100"/>
    </location>
</feature>
<keyword evidence="2" id="KW-0813">Transport</keyword>
<dbReference type="Proteomes" id="UP000602284">
    <property type="component" value="Unassembled WGS sequence"/>
</dbReference>
<dbReference type="PROSITE" id="PS51201">
    <property type="entry name" value="RCK_N"/>
    <property type="match status" value="1"/>
</dbReference>
<dbReference type="SUPFAM" id="SSF51735">
    <property type="entry name" value="NAD(P)-binding Rossmann-fold domains"/>
    <property type="match status" value="1"/>
</dbReference>
<accession>A0ABS1J8H0</accession>
<keyword evidence="3" id="KW-0633">Potassium transport</keyword>
<keyword evidence="7 12" id="KW-1133">Transmembrane helix</keyword>
<dbReference type="PANTHER" id="PTHR10027">
    <property type="entry name" value="CALCIUM-ACTIVATED POTASSIUM CHANNEL ALPHA CHAIN"/>
    <property type="match status" value="1"/>
</dbReference>
<dbReference type="EMBL" id="JAEQNB010000002">
    <property type="protein sequence ID" value="MBL0386549.1"/>
    <property type="molecule type" value="Genomic_DNA"/>
</dbReference>
<evidence type="ECO:0000256" key="1">
    <source>
        <dbReference type="ARBA" id="ARBA00004651"/>
    </source>
</evidence>
<evidence type="ECO:0000256" key="9">
    <source>
        <dbReference type="ARBA" id="ARBA00023136"/>
    </source>
</evidence>
<evidence type="ECO:0000313" key="15">
    <source>
        <dbReference type="Proteomes" id="UP000602284"/>
    </source>
</evidence>
<evidence type="ECO:0000256" key="5">
    <source>
        <dbReference type="ARBA" id="ARBA00022826"/>
    </source>
</evidence>
<evidence type="ECO:0000256" key="6">
    <source>
        <dbReference type="ARBA" id="ARBA00022958"/>
    </source>
</evidence>
<feature type="domain" description="RCK N-terminal" evidence="13">
    <location>
        <begin position="114"/>
        <end position="245"/>
    </location>
</feature>
<dbReference type="InterPro" id="IPR036291">
    <property type="entry name" value="NAD(P)-bd_dom_sf"/>
</dbReference>
<keyword evidence="8" id="KW-0406">Ion transport</keyword>
<dbReference type="Gene3D" id="1.10.287.70">
    <property type="match status" value="1"/>
</dbReference>
<reference evidence="14 15" key="1">
    <citation type="submission" date="2021-01" db="EMBL/GenBank/DDBJ databases">
        <title>Tumebacillus sp. strain ITR2 16S ribosomal RNA gene Genome sequencing and assembly.</title>
        <authorList>
            <person name="Kang M."/>
        </authorList>
    </citation>
    <scope>NUCLEOTIDE SEQUENCE [LARGE SCALE GENOMIC DNA]</scope>
    <source>
        <strain evidence="14 15">ITR2</strain>
    </source>
</reference>
<evidence type="ECO:0000256" key="7">
    <source>
        <dbReference type="ARBA" id="ARBA00022989"/>
    </source>
</evidence>
<keyword evidence="5" id="KW-0631">Potassium channel</keyword>
<keyword evidence="9 12" id="KW-0472">Membrane</keyword>
<comment type="subcellular location">
    <subcellularLocation>
        <location evidence="1">Cell membrane</location>
        <topology evidence="1">Multi-pass membrane protein</topology>
    </subcellularLocation>
</comment>
<keyword evidence="10" id="KW-0407">Ion channel</keyword>
<evidence type="ECO:0000256" key="2">
    <source>
        <dbReference type="ARBA" id="ARBA00022448"/>
    </source>
</evidence>
<dbReference type="RefSeq" id="WP_201633244.1">
    <property type="nucleotide sequence ID" value="NZ_JAEQNB010000002.1"/>
</dbReference>
<evidence type="ECO:0000256" key="11">
    <source>
        <dbReference type="ARBA" id="ARBA00034430"/>
    </source>
</evidence>
<sequence>MIFFTKLFVRIMRMSNGLIFGMAAFLIVVSSWMAYWLEPETFERPFNGFWWVMTTLTTVGYGDFYPNTVAGKCLGIFLYVFGIGLISVTISKVVDALFVYQRKKEEGKLKFAGQNHFVIVDWSKHSELAIHEILKTDPKAEIVLIDTLEKTPIQHPRVHYIQGNPVKSEVLEFANLGAARAVFIFANDVTENQVVIRDASFIDGKTLLIATAIERKYNHVHTIVEIKDEENLPNFQHVKVDEFILGHDTIAQLAVRSAFFPGTSNLLSQLLKRGQGDELHELRKKPHWNTYRDACTELLQEGATLISDSTQQSINRRLDEVIPDGVSLFVICDQETYRRLVK</sequence>
<dbReference type="SUPFAM" id="SSF81324">
    <property type="entry name" value="Voltage-gated potassium channels"/>
    <property type="match status" value="1"/>
</dbReference>
<evidence type="ECO:0000256" key="8">
    <source>
        <dbReference type="ARBA" id="ARBA00023065"/>
    </source>
</evidence>
<dbReference type="Pfam" id="PF07885">
    <property type="entry name" value="Ion_trans_2"/>
    <property type="match status" value="1"/>
</dbReference>
<dbReference type="Pfam" id="PF22614">
    <property type="entry name" value="Slo-like_RCK"/>
    <property type="match status" value="1"/>
</dbReference>
<evidence type="ECO:0000256" key="12">
    <source>
        <dbReference type="SAM" id="Phobius"/>
    </source>
</evidence>
<dbReference type="Gene3D" id="3.40.50.720">
    <property type="entry name" value="NAD(P)-binding Rossmann-like Domain"/>
    <property type="match status" value="1"/>
</dbReference>
<keyword evidence="4 12" id="KW-0812">Transmembrane</keyword>
<evidence type="ECO:0000256" key="3">
    <source>
        <dbReference type="ARBA" id="ARBA00022538"/>
    </source>
</evidence>
<keyword evidence="15" id="KW-1185">Reference proteome</keyword>
<evidence type="ECO:0000259" key="13">
    <source>
        <dbReference type="PROSITE" id="PS51201"/>
    </source>
</evidence>
<evidence type="ECO:0000256" key="4">
    <source>
        <dbReference type="ARBA" id="ARBA00022692"/>
    </source>
</evidence>
<comment type="catalytic activity">
    <reaction evidence="11">
        <text>K(+)(in) = K(+)(out)</text>
        <dbReference type="Rhea" id="RHEA:29463"/>
        <dbReference type="ChEBI" id="CHEBI:29103"/>
    </reaction>
</comment>
<evidence type="ECO:0000256" key="10">
    <source>
        <dbReference type="ARBA" id="ARBA00023303"/>
    </source>
</evidence>
<proteinExistence type="predicted"/>
<keyword evidence="6" id="KW-0630">Potassium</keyword>